<dbReference type="HAMAP" id="MF_00984">
    <property type="entry name" value="SSB"/>
    <property type="match status" value="1"/>
</dbReference>
<dbReference type="OrthoDB" id="4427276at2"/>
<comment type="caution">
    <text evidence="2">Lacks conserved residue(s) required for the propagation of feature annotation.</text>
</comment>
<dbReference type="CDD" id="cd04496">
    <property type="entry name" value="SSB_OBF"/>
    <property type="match status" value="1"/>
</dbReference>
<dbReference type="Gene3D" id="2.40.50.140">
    <property type="entry name" value="Nucleic acid-binding proteins"/>
    <property type="match status" value="1"/>
</dbReference>
<name>A0A4P7GQ01_9ACTN</name>
<dbReference type="EMBL" id="CP038267">
    <property type="protein sequence ID" value="QBR93901.1"/>
    <property type="molecule type" value="Genomic_DNA"/>
</dbReference>
<keyword evidence="1 2" id="KW-0238">DNA-binding</keyword>
<dbReference type="NCBIfam" id="TIGR00621">
    <property type="entry name" value="ssb"/>
    <property type="match status" value="1"/>
</dbReference>
<feature type="region of interest" description="Disordered" evidence="4">
    <location>
        <begin position="108"/>
        <end position="150"/>
    </location>
</feature>
<gene>
    <name evidence="5" type="primary">ssb</name>
    <name evidence="5" type="ORF">EXE57_17645</name>
</gene>
<evidence type="ECO:0000313" key="6">
    <source>
        <dbReference type="Proteomes" id="UP000294894"/>
    </source>
</evidence>
<evidence type="ECO:0000256" key="4">
    <source>
        <dbReference type="SAM" id="MobiDB-lite"/>
    </source>
</evidence>
<dbReference type="AlphaFoldDB" id="A0A4P7GQ01"/>
<dbReference type="PIRSF" id="PIRSF002070">
    <property type="entry name" value="SSB"/>
    <property type="match status" value="1"/>
</dbReference>
<dbReference type="SUPFAM" id="SSF50249">
    <property type="entry name" value="Nucleic acid-binding proteins"/>
    <property type="match status" value="1"/>
</dbReference>
<comment type="subunit">
    <text evidence="2">Homotetramer.</text>
</comment>
<dbReference type="GO" id="GO:0003697">
    <property type="term" value="F:single-stranded DNA binding"/>
    <property type="evidence" value="ECO:0007669"/>
    <property type="project" value="UniProtKB-UniRule"/>
</dbReference>
<keyword evidence="6" id="KW-1185">Reference proteome</keyword>
<evidence type="ECO:0000256" key="3">
    <source>
        <dbReference type="PIRNR" id="PIRNR002070"/>
    </source>
</evidence>
<dbReference type="PROSITE" id="PS50935">
    <property type="entry name" value="SSB"/>
    <property type="match status" value="1"/>
</dbReference>
<evidence type="ECO:0000256" key="2">
    <source>
        <dbReference type="HAMAP-Rule" id="MF_00984"/>
    </source>
</evidence>
<evidence type="ECO:0000313" key="5">
    <source>
        <dbReference type="EMBL" id="QBR93901.1"/>
    </source>
</evidence>
<dbReference type="InterPro" id="IPR011344">
    <property type="entry name" value="ssDNA-bd"/>
</dbReference>
<organism evidence="5 6">
    <name type="scientific">Nocardioides euryhalodurans</name>
    <dbReference type="NCBI Taxonomy" id="2518370"/>
    <lineage>
        <taxon>Bacteria</taxon>
        <taxon>Bacillati</taxon>
        <taxon>Actinomycetota</taxon>
        <taxon>Actinomycetes</taxon>
        <taxon>Propionibacteriales</taxon>
        <taxon>Nocardioidaceae</taxon>
        <taxon>Nocardioides</taxon>
    </lineage>
</organism>
<dbReference type="RefSeq" id="WP_135079782.1">
    <property type="nucleotide sequence ID" value="NZ_CP038267.1"/>
</dbReference>
<dbReference type="InterPro" id="IPR012340">
    <property type="entry name" value="NA-bd_OB-fold"/>
</dbReference>
<protein>
    <recommendedName>
        <fullName evidence="2 3">Single-stranded DNA-binding protein</fullName>
        <shortName evidence="2">SSB</shortName>
    </recommendedName>
</protein>
<reference evidence="5 6" key="1">
    <citation type="submission" date="2019-03" db="EMBL/GenBank/DDBJ databases">
        <title>Three New Species of Nocardioides, Nocardioides euryhalodurans sp. nov., Nocardioides seonyuensis sp. nov. and Nocardioides eburneoflavus sp. nov., Iolated from Soil.</title>
        <authorList>
            <person name="Roh S.G."/>
            <person name="Lee C."/>
            <person name="Kim M.-K."/>
            <person name="Kim S.B."/>
        </authorList>
    </citation>
    <scope>NUCLEOTIDE SEQUENCE [LARGE SCALE GENOMIC DNA]</scope>
    <source>
        <strain evidence="5 6">MMS17-SY117</strain>
    </source>
</reference>
<dbReference type="Pfam" id="PF00436">
    <property type="entry name" value="SSB"/>
    <property type="match status" value="1"/>
</dbReference>
<sequence length="150" mass="16088">MNESMVTFQGWLGADVRSRQAGGATVTSFRVASTPRRLNRASGEWRDGPTQWYTVNAWRALGEHCAASLRRGDPVVVHGRLTQSTWVSTDGVEMTSLEVDASFVGHDLNRGTSEFSRAGGRAAAEVPAEPSAGSSAELDEQAPEPQDQVA</sequence>
<accession>A0A4P7GQ01</accession>
<dbReference type="KEGG" id="noy:EXE57_17645"/>
<dbReference type="GO" id="GO:0006260">
    <property type="term" value="P:DNA replication"/>
    <property type="evidence" value="ECO:0007669"/>
    <property type="project" value="InterPro"/>
</dbReference>
<dbReference type="InterPro" id="IPR000424">
    <property type="entry name" value="Primosome_PriB/ssb"/>
</dbReference>
<dbReference type="Proteomes" id="UP000294894">
    <property type="component" value="Chromosome"/>
</dbReference>
<proteinExistence type="inferred from homology"/>
<evidence type="ECO:0000256" key="1">
    <source>
        <dbReference type="ARBA" id="ARBA00023125"/>
    </source>
</evidence>